<keyword evidence="5 8" id="KW-0812">Transmembrane</keyword>
<dbReference type="STRING" id="338963.Pcar_3013"/>
<dbReference type="EMBL" id="CP000142">
    <property type="protein sequence ID" value="ABA90248.1"/>
    <property type="molecule type" value="Genomic_DNA"/>
</dbReference>
<dbReference type="InterPro" id="IPR002781">
    <property type="entry name" value="TM_pro_TauE-like"/>
</dbReference>
<keyword evidence="7 8" id="KW-0472">Membrane</keyword>
<accession>Q3A059</accession>
<evidence type="ECO:0000256" key="2">
    <source>
        <dbReference type="ARBA" id="ARBA00009142"/>
    </source>
</evidence>
<gene>
    <name evidence="9" type="ordered locus">Pcar_3013</name>
</gene>
<evidence type="ECO:0000313" key="10">
    <source>
        <dbReference type="Proteomes" id="UP000002534"/>
    </source>
</evidence>
<reference evidence="10" key="1">
    <citation type="submission" date="2005-10" db="EMBL/GenBank/DDBJ databases">
        <title>Complete sequence of Pelobacter carbinolicus DSM 2380.</title>
        <authorList>
            <person name="Copeland A."/>
            <person name="Lucas S."/>
            <person name="Lapidus A."/>
            <person name="Barry K."/>
            <person name="Detter J.C."/>
            <person name="Glavina T."/>
            <person name="Hammon N."/>
            <person name="Israni S."/>
            <person name="Pitluck S."/>
            <person name="Chertkov O."/>
            <person name="Schmutz J."/>
            <person name="Larimer F."/>
            <person name="Land M."/>
            <person name="Kyrpides N."/>
            <person name="Ivanova N."/>
            <person name="Richardson P."/>
        </authorList>
    </citation>
    <scope>NUCLEOTIDE SEQUENCE [LARGE SCALE GENOMIC DNA]</scope>
    <source>
        <strain evidence="10">DSM 2380 / NBRC 103641 / GraBd1</strain>
    </source>
</reference>
<dbReference type="InterPro" id="IPR052017">
    <property type="entry name" value="TSUP"/>
</dbReference>
<evidence type="ECO:0000256" key="8">
    <source>
        <dbReference type="RuleBase" id="RU363041"/>
    </source>
</evidence>
<protein>
    <recommendedName>
        <fullName evidence="8">Probable membrane transporter protein</fullName>
    </recommendedName>
</protein>
<name>Q3A059_SYNC1</name>
<feature type="transmembrane region" description="Helical" evidence="8">
    <location>
        <begin position="6"/>
        <end position="39"/>
    </location>
</feature>
<dbReference type="PANTHER" id="PTHR30269">
    <property type="entry name" value="TRANSMEMBRANE PROTEIN YFCA"/>
    <property type="match status" value="1"/>
</dbReference>
<keyword evidence="3" id="KW-0813">Transport</keyword>
<evidence type="ECO:0000256" key="7">
    <source>
        <dbReference type="ARBA" id="ARBA00023136"/>
    </source>
</evidence>
<dbReference type="KEGG" id="pca:Pcar_3013"/>
<feature type="transmembrane region" description="Helical" evidence="8">
    <location>
        <begin position="140"/>
        <end position="167"/>
    </location>
</feature>
<evidence type="ECO:0000313" key="9">
    <source>
        <dbReference type="EMBL" id="ABA90248.1"/>
    </source>
</evidence>
<feature type="transmembrane region" description="Helical" evidence="8">
    <location>
        <begin position="102"/>
        <end position="120"/>
    </location>
</feature>
<reference evidence="9 10" key="2">
    <citation type="journal article" date="2012" name="BMC Genomics">
        <title>The genome of Pelobacter carbinolicus reveals surprising metabolic capabilities and physiological features.</title>
        <authorList>
            <person name="Aklujkar M."/>
            <person name="Haveman S.A."/>
            <person name="Didonato R.Jr."/>
            <person name="Chertkov O."/>
            <person name="Han C.S."/>
            <person name="Land M.L."/>
            <person name="Brown P."/>
            <person name="Lovley D.R."/>
        </authorList>
    </citation>
    <scope>NUCLEOTIDE SEQUENCE [LARGE SCALE GENOMIC DNA]</scope>
    <source>
        <strain evidence="10">DSM 2380 / NBRC 103641 / GraBd1</strain>
    </source>
</reference>
<evidence type="ECO:0000256" key="3">
    <source>
        <dbReference type="ARBA" id="ARBA00022448"/>
    </source>
</evidence>
<comment type="similarity">
    <text evidence="2 8">Belongs to the 4-toluene sulfonate uptake permease (TSUP) (TC 2.A.102) family.</text>
</comment>
<feature type="transmembrane region" description="Helical" evidence="8">
    <location>
        <begin position="76"/>
        <end position="96"/>
    </location>
</feature>
<sequence>MIDPTWYHMVFLALVGVMAGILNVLAGGGSLLTLPLLIFMGLPAATANGTNRIAILVQNLFAISGFHRHGVLSWRLAMVCAGPAIAGSYLGARLALQVDEALFRQLLAGIMLGVLALTLWDPMKERQAQAVRLSPGRLAVLLASFFMVGVYGGFVQAGVGFLIIAALLFQGLDLVQTNAIKVTIICFFTLVALAVFMRHGQVNYPLGLSLAAGNACGGWLAAHLAVKKGHAWIKRIVSLAIIVFAVKLLLG</sequence>
<dbReference type="AlphaFoldDB" id="Q3A059"/>
<evidence type="ECO:0000256" key="5">
    <source>
        <dbReference type="ARBA" id="ARBA00022692"/>
    </source>
</evidence>
<dbReference type="Pfam" id="PF01925">
    <property type="entry name" value="TauE"/>
    <property type="match status" value="1"/>
</dbReference>
<evidence type="ECO:0000256" key="1">
    <source>
        <dbReference type="ARBA" id="ARBA00004651"/>
    </source>
</evidence>
<keyword evidence="4 8" id="KW-1003">Cell membrane</keyword>
<proteinExistence type="inferred from homology"/>
<evidence type="ECO:0000256" key="6">
    <source>
        <dbReference type="ARBA" id="ARBA00022989"/>
    </source>
</evidence>
<evidence type="ECO:0000256" key="4">
    <source>
        <dbReference type="ARBA" id="ARBA00022475"/>
    </source>
</evidence>
<keyword evidence="10" id="KW-1185">Reference proteome</keyword>
<dbReference type="eggNOG" id="COG0730">
    <property type="taxonomic scope" value="Bacteria"/>
</dbReference>
<dbReference type="Proteomes" id="UP000002534">
    <property type="component" value="Chromosome"/>
</dbReference>
<dbReference type="GO" id="GO:0005886">
    <property type="term" value="C:plasma membrane"/>
    <property type="evidence" value="ECO:0007669"/>
    <property type="project" value="UniProtKB-SubCell"/>
</dbReference>
<organism evidence="9 10">
    <name type="scientific">Syntrophotalea carbinolica (strain DSM 2380 / NBRC 103641 / GraBd1)</name>
    <name type="common">Pelobacter carbinolicus</name>
    <dbReference type="NCBI Taxonomy" id="338963"/>
    <lineage>
        <taxon>Bacteria</taxon>
        <taxon>Pseudomonadati</taxon>
        <taxon>Thermodesulfobacteriota</taxon>
        <taxon>Desulfuromonadia</taxon>
        <taxon>Desulfuromonadales</taxon>
        <taxon>Syntrophotaleaceae</taxon>
        <taxon>Syntrophotalea</taxon>
    </lineage>
</organism>
<feature type="transmembrane region" description="Helical" evidence="8">
    <location>
        <begin position="179"/>
        <end position="197"/>
    </location>
</feature>
<dbReference type="PANTHER" id="PTHR30269:SF0">
    <property type="entry name" value="MEMBRANE TRANSPORTER PROTEIN YFCA-RELATED"/>
    <property type="match status" value="1"/>
</dbReference>
<dbReference type="RefSeq" id="WP_011342801.1">
    <property type="nucleotide sequence ID" value="NC_007498.2"/>
</dbReference>
<dbReference type="HOGENOM" id="CLU_045498_2_3_7"/>
<comment type="subcellular location">
    <subcellularLocation>
        <location evidence="1 8">Cell membrane</location>
        <topology evidence="1 8">Multi-pass membrane protein</topology>
    </subcellularLocation>
</comment>
<feature type="transmembrane region" description="Helical" evidence="8">
    <location>
        <begin position="204"/>
        <end position="226"/>
    </location>
</feature>
<keyword evidence="6 8" id="KW-1133">Transmembrane helix</keyword>
<feature type="transmembrane region" description="Helical" evidence="8">
    <location>
        <begin position="232"/>
        <end position="250"/>
    </location>
</feature>